<feature type="repeat" description="ANK" evidence="10">
    <location>
        <begin position="454"/>
        <end position="476"/>
    </location>
</feature>
<evidence type="ECO:0000256" key="6">
    <source>
        <dbReference type="ARBA" id="ARBA00023043"/>
    </source>
</evidence>
<keyword evidence="6 10" id="KW-0040">ANK repeat</keyword>
<feature type="transmembrane region" description="Helical" evidence="11">
    <location>
        <begin position="850"/>
        <end position="869"/>
    </location>
</feature>
<dbReference type="InterPro" id="IPR036770">
    <property type="entry name" value="Ankyrin_rpt-contain_sf"/>
</dbReference>
<keyword evidence="2" id="KW-0813">Transport</keyword>
<gene>
    <name evidence="13" type="ORF">MCOR_3013</name>
</gene>
<evidence type="ECO:0000256" key="7">
    <source>
        <dbReference type="ARBA" id="ARBA00023065"/>
    </source>
</evidence>
<keyword evidence="3 11" id="KW-0812">Transmembrane</keyword>
<name>A0A6J8A2M9_MYTCO</name>
<dbReference type="InterPro" id="IPR005821">
    <property type="entry name" value="Ion_trans_dom"/>
</dbReference>
<evidence type="ECO:0000313" key="14">
    <source>
        <dbReference type="Proteomes" id="UP000507470"/>
    </source>
</evidence>
<evidence type="ECO:0000256" key="5">
    <source>
        <dbReference type="ARBA" id="ARBA00022989"/>
    </source>
</evidence>
<sequence>MLPEVIQEEQKAGNGDILLEIVKHIGALGVQKAVNKQSKNGWSPLLVASEQGHISIVKILLQHHARVDVFDENHGKAALHLAAESGHDQVADVLLWHKAFVNAKSKQGVTPLHLAAQNGYNKLVKLLIETHGATIDALSLAKRTPLHMAAQSGQMEVCSTLLNMKADANATDVHGQTPLHLAAENDHSDVVKLFLKYRPELVTMANTAKRTPLHMAAQSGQMEVCSTLLNMKADANATDVHGQTPLHLAAENDHSDVVKLFLKYRPELVTMANTNGMTCAHIAAAKGSVAVVKELMRFNKGVVTTARNRTNDSTALHLAAAGGHKEVVQVLLEAGASAVDENADGMTAIHLSAKHGHTNILEALKGHVSWRITSKKTGLSGLHVAAHFGQVDFVREMLTKVPATVKSEPPVGGDSGFKDFGSESSISILSDYFYLRSNLFQKKFALRWLNSIQSGLTPLHLAAQSGHEGLVRLLLNSPGVQADVSTNAQGAIPLHLAAQGGHTSVVSLLLSKSTSQLQLKDKRGRTALHLAAANGHLDMVALLLGQGADINACDKNGWTSLHFSAKAGYLNVVKLLVESGASPKFETKDGKVPICYAAAMNHSEVLSYLLRKDHNTQHLMDDKKFVFDLMVCGKLTKNKCLEEFILLSPAPVDTAAKMSSSFRLLASKEKERSRDLLVAGDYCENMATELTAIAASSNSAGQILKSVDNHGTPFLDVLIENEQKEVVSHPSVQKYLSDVWMGNLKWTTWKIVMLFLVFLFVPLVWLIVSLPLRQRYNKIPIIKFMAYLVSHLYLMFLFSLTVVYPLTPIYQSASLIPHWYEWLLLAWLSGLLVSELTNPGDRGGLGWLKVISIAVSAIGIFLHVIAFAFPYDERLILLYIRNQILAWALLMSFVQLLDFLSFHHLFGPWAIIIRDLLKDLTRFLVILLIFMIGFTLHLSAIYQPVYAPKDPDPSLGNGLGNGEPATYMTPIDTFELLFFSLFGLVDPDALPTVYRNPAWVITLAKIVFGTYMMVTLIVLINLLIAMMSDTYQRIQQQSDTEWKFGRAKLIRNMNKTSATPAPLNLFTKMFAYCRMACKYKGKLCSAQAKDYVNDEDDNDALSDSRSVDLLAQNSVGWLRNVVRRNTQVAPEDGFLRVTGHHGPQRIEDVVDWPMVVQRYHSMQGFEKQDVGRNENGNLQME</sequence>
<feature type="transmembrane region" description="Helical" evidence="11">
    <location>
        <begin position="923"/>
        <end position="942"/>
    </location>
</feature>
<feature type="transmembrane region" description="Helical" evidence="11">
    <location>
        <begin position="751"/>
        <end position="772"/>
    </location>
</feature>
<evidence type="ECO:0000256" key="8">
    <source>
        <dbReference type="ARBA" id="ARBA00023136"/>
    </source>
</evidence>
<feature type="repeat" description="ANK" evidence="10">
    <location>
        <begin position="241"/>
        <end position="273"/>
    </location>
</feature>
<evidence type="ECO:0000256" key="9">
    <source>
        <dbReference type="ARBA" id="ARBA00023303"/>
    </source>
</evidence>
<dbReference type="Pfam" id="PF12796">
    <property type="entry name" value="Ank_2"/>
    <property type="match status" value="6"/>
</dbReference>
<dbReference type="Pfam" id="PF00520">
    <property type="entry name" value="Ion_trans"/>
    <property type="match status" value="1"/>
</dbReference>
<dbReference type="GO" id="GO:0005262">
    <property type="term" value="F:calcium channel activity"/>
    <property type="evidence" value="ECO:0007669"/>
    <property type="project" value="InterPro"/>
</dbReference>
<keyword evidence="8 11" id="KW-0472">Membrane</keyword>
<dbReference type="Gene3D" id="1.10.287.70">
    <property type="match status" value="1"/>
</dbReference>
<dbReference type="InterPro" id="IPR002153">
    <property type="entry name" value="TRPC_channel"/>
</dbReference>
<reference evidence="13 14" key="1">
    <citation type="submission" date="2020-06" db="EMBL/GenBank/DDBJ databases">
        <authorList>
            <person name="Li R."/>
            <person name="Bekaert M."/>
        </authorList>
    </citation>
    <scope>NUCLEOTIDE SEQUENCE [LARGE SCALE GENOMIC DNA]</scope>
    <source>
        <strain evidence="14">wild</strain>
    </source>
</reference>
<feature type="repeat" description="ANK" evidence="10">
    <location>
        <begin position="107"/>
        <end position="129"/>
    </location>
</feature>
<dbReference type="PRINTS" id="PR01415">
    <property type="entry name" value="ANKYRIN"/>
</dbReference>
<evidence type="ECO:0000256" key="10">
    <source>
        <dbReference type="PROSITE-ProRule" id="PRU00023"/>
    </source>
</evidence>
<feature type="repeat" description="ANK" evidence="10">
    <location>
        <begin position="40"/>
        <end position="72"/>
    </location>
</feature>
<feature type="transmembrane region" description="Helical" evidence="11">
    <location>
        <begin position="819"/>
        <end position="838"/>
    </location>
</feature>
<dbReference type="Proteomes" id="UP000507470">
    <property type="component" value="Unassembled WGS sequence"/>
</dbReference>
<proteinExistence type="predicted"/>
<dbReference type="OrthoDB" id="195446at2759"/>
<evidence type="ECO:0000256" key="4">
    <source>
        <dbReference type="ARBA" id="ARBA00022737"/>
    </source>
</evidence>
<keyword evidence="5 11" id="KW-1133">Transmembrane helix</keyword>
<dbReference type="Gene3D" id="1.25.40.20">
    <property type="entry name" value="Ankyrin repeat-containing domain"/>
    <property type="match status" value="5"/>
</dbReference>
<evidence type="ECO:0000256" key="3">
    <source>
        <dbReference type="ARBA" id="ARBA00022692"/>
    </source>
</evidence>
<feature type="repeat" description="ANK" evidence="10">
    <location>
        <begin position="311"/>
        <end position="343"/>
    </location>
</feature>
<feature type="repeat" description="ANK" evidence="10">
    <location>
        <begin position="523"/>
        <end position="555"/>
    </location>
</feature>
<dbReference type="PANTHER" id="PTHR24198">
    <property type="entry name" value="ANKYRIN REPEAT AND PROTEIN KINASE DOMAIN-CONTAINING PROTEIN"/>
    <property type="match status" value="1"/>
</dbReference>
<feature type="repeat" description="ANK" evidence="10">
    <location>
        <begin position="174"/>
        <end position="206"/>
    </location>
</feature>
<feature type="transmembrane region" description="Helical" evidence="11">
    <location>
        <begin position="784"/>
        <end position="807"/>
    </location>
</feature>
<protein>
    <recommendedName>
        <fullName evidence="12">Ion transport domain-containing protein</fullName>
    </recommendedName>
</protein>
<feature type="transmembrane region" description="Helical" evidence="11">
    <location>
        <begin position="998"/>
        <end position="1024"/>
    </location>
</feature>
<feature type="repeat" description="ANK" evidence="10">
    <location>
        <begin position="74"/>
        <end position="106"/>
    </location>
</feature>
<feature type="repeat" description="ANK" evidence="10">
    <location>
        <begin position="208"/>
        <end position="240"/>
    </location>
</feature>
<organism evidence="13 14">
    <name type="scientific">Mytilus coruscus</name>
    <name type="common">Sea mussel</name>
    <dbReference type="NCBI Taxonomy" id="42192"/>
    <lineage>
        <taxon>Eukaryota</taxon>
        <taxon>Metazoa</taxon>
        <taxon>Spiralia</taxon>
        <taxon>Lophotrochozoa</taxon>
        <taxon>Mollusca</taxon>
        <taxon>Bivalvia</taxon>
        <taxon>Autobranchia</taxon>
        <taxon>Pteriomorphia</taxon>
        <taxon>Mytilida</taxon>
        <taxon>Mytiloidea</taxon>
        <taxon>Mytilidae</taxon>
        <taxon>Mytilinae</taxon>
        <taxon>Mytilus</taxon>
    </lineage>
</organism>
<keyword evidence="4" id="KW-0677">Repeat</keyword>
<dbReference type="PRINTS" id="PR01097">
    <property type="entry name" value="TRNSRECEPTRP"/>
</dbReference>
<feature type="repeat" description="ANK" evidence="10">
    <location>
        <begin position="556"/>
        <end position="588"/>
    </location>
</feature>
<evidence type="ECO:0000256" key="2">
    <source>
        <dbReference type="ARBA" id="ARBA00022448"/>
    </source>
</evidence>
<dbReference type="AlphaFoldDB" id="A0A6J8A2M9"/>
<keyword evidence="14" id="KW-1185">Reference proteome</keyword>
<evidence type="ECO:0000256" key="1">
    <source>
        <dbReference type="ARBA" id="ARBA00004141"/>
    </source>
</evidence>
<comment type="subcellular location">
    <subcellularLocation>
        <location evidence="1">Membrane</location>
        <topology evidence="1">Multi-pass membrane protein</topology>
    </subcellularLocation>
</comment>
<dbReference type="GO" id="GO:0016020">
    <property type="term" value="C:membrane"/>
    <property type="evidence" value="ECO:0007669"/>
    <property type="project" value="UniProtKB-SubCell"/>
</dbReference>
<evidence type="ECO:0000256" key="11">
    <source>
        <dbReference type="SAM" id="Phobius"/>
    </source>
</evidence>
<evidence type="ECO:0000259" key="12">
    <source>
        <dbReference type="Pfam" id="PF00520"/>
    </source>
</evidence>
<dbReference type="InterPro" id="IPR002110">
    <property type="entry name" value="Ankyrin_rpt"/>
</dbReference>
<feature type="repeat" description="ANK" evidence="10">
    <location>
        <begin position="141"/>
        <end position="173"/>
    </location>
</feature>
<dbReference type="PANTHER" id="PTHR24198:SF165">
    <property type="entry name" value="ANKYRIN REPEAT-CONTAINING PROTEIN-RELATED"/>
    <property type="match status" value="1"/>
</dbReference>
<feature type="domain" description="Ion transport" evidence="12">
    <location>
        <begin position="845"/>
        <end position="1038"/>
    </location>
</feature>
<dbReference type="EMBL" id="CACVKT020000569">
    <property type="protein sequence ID" value="CAC5360595.1"/>
    <property type="molecule type" value="Genomic_DNA"/>
</dbReference>
<feature type="repeat" description="ANK" evidence="10">
    <location>
        <begin position="489"/>
        <end position="515"/>
    </location>
</feature>
<evidence type="ECO:0000313" key="13">
    <source>
        <dbReference type="EMBL" id="CAC5360595.1"/>
    </source>
</evidence>
<dbReference type="SMART" id="SM00248">
    <property type="entry name" value="ANK"/>
    <property type="match status" value="16"/>
</dbReference>
<dbReference type="PROSITE" id="PS50297">
    <property type="entry name" value="ANK_REP_REGION"/>
    <property type="match status" value="12"/>
</dbReference>
<keyword evidence="9" id="KW-0407">Ion channel</keyword>
<feature type="transmembrane region" description="Helical" evidence="11">
    <location>
        <begin position="884"/>
        <end position="902"/>
    </location>
</feature>
<accession>A0A6J8A2M9</accession>
<dbReference type="SUPFAM" id="SSF48403">
    <property type="entry name" value="Ankyrin repeat"/>
    <property type="match status" value="2"/>
</dbReference>
<dbReference type="Pfam" id="PF00023">
    <property type="entry name" value="Ank"/>
    <property type="match status" value="1"/>
</dbReference>
<dbReference type="PROSITE" id="PS50088">
    <property type="entry name" value="ANK_REPEAT"/>
    <property type="match status" value="12"/>
</dbReference>
<keyword evidence="7" id="KW-0406">Ion transport</keyword>